<keyword evidence="2" id="KW-1185">Reference proteome</keyword>
<reference evidence="1" key="2">
    <citation type="submission" date="2020-08" db="EMBL/GenBank/DDBJ databases">
        <title>Plant Genome Project.</title>
        <authorList>
            <person name="Zhang R.-G."/>
        </authorList>
    </citation>
    <scope>NUCLEOTIDE SEQUENCE</scope>
    <source>
        <strain evidence="1">Huo1</strain>
        <tissue evidence="1">Leaf</tissue>
    </source>
</reference>
<dbReference type="Proteomes" id="UP000298416">
    <property type="component" value="Unassembled WGS sequence"/>
</dbReference>
<gene>
    <name evidence="1" type="ORF">SASPL_122031</name>
</gene>
<evidence type="ECO:0000313" key="2">
    <source>
        <dbReference type="Proteomes" id="UP000298416"/>
    </source>
</evidence>
<proteinExistence type="predicted"/>
<name>A0A8X8ZRV6_SALSN</name>
<accession>A0A8X8ZRV6</accession>
<comment type="caution">
    <text evidence="1">The sequence shown here is derived from an EMBL/GenBank/DDBJ whole genome shotgun (WGS) entry which is preliminary data.</text>
</comment>
<organism evidence="1">
    <name type="scientific">Salvia splendens</name>
    <name type="common">Scarlet sage</name>
    <dbReference type="NCBI Taxonomy" id="180675"/>
    <lineage>
        <taxon>Eukaryota</taxon>
        <taxon>Viridiplantae</taxon>
        <taxon>Streptophyta</taxon>
        <taxon>Embryophyta</taxon>
        <taxon>Tracheophyta</taxon>
        <taxon>Spermatophyta</taxon>
        <taxon>Magnoliopsida</taxon>
        <taxon>eudicotyledons</taxon>
        <taxon>Gunneridae</taxon>
        <taxon>Pentapetalae</taxon>
        <taxon>asterids</taxon>
        <taxon>lamiids</taxon>
        <taxon>Lamiales</taxon>
        <taxon>Lamiaceae</taxon>
        <taxon>Nepetoideae</taxon>
        <taxon>Mentheae</taxon>
        <taxon>Salviinae</taxon>
        <taxon>Salvia</taxon>
        <taxon>Salvia subgen. Calosphace</taxon>
        <taxon>core Calosphace</taxon>
    </lineage>
</organism>
<reference evidence="1" key="1">
    <citation type="submission" date="2018-01" db="EMBL/GenBank/DDBJ databases">
        <authorList>
            <person name="Mao J.F."/>
        </authorList>
    </citation>
    <scope>NUCLEOTIDE SEQUENCE</scope>
    <source>
        <strain evidence="1">Huo1</strain>
        <tissue evidence="1">Leaf</tissue>
    </source>
</reference>
<dbReference type="Gene3D" id="2.120.10.80">
    <property type="entry name" value="Kelch-type beta propeller"/>
    <property type="match status" value="1"/>
</dbReference>
<evidence type="ECO:0000313" key="1">
    <source>
        <dbReference type="EMBL" id="KAG6414658.1"/>
    </source>
</evidence>
<dbReference type="InterPro" id="IPR015915">
    <property type="entry name" value="Kelch-typ_b-propeller"/>
</dbReference>
<dbReference type="EMBL" id="PNBA02000008">
    <property type="protein sequence ID" value="KAG6414658.1"/>
    <property type="molecule type" value="Genomic_DNA"/>
</dbReference>
<protein>
    <submittedName>
        <fullName evidence="1">Uncharacterized protein</fullName>
    </submittedName>
</protein>
<dbReference type="AlphaFoldDB" id="A0A8X8ZRV6"/>
<dbReference type="SUPFAM" id="SSF117281">
    <property type="entry name" value="Kelch motif"/>
    <property type="match status" value="1"/>
</dbReference>
<sequence length="442" mass="50456">MSLFTPRHIGDDLSDIQDDEELIFLTRQLEYLQFRYQVRMKHLMEMKNQEKTEMKIQEKTQHMEGGLRFTVLWSTTEDTLHYHRFDELGLKDCSDRDLVISGFERNLEPIPGCVGFFCVGDTLFMAGGMISIGEEEKVKCEPTNCLWSAVPPNDGSLCESWTLCPATMKVKRFPSIVVPLHDGRIFICGGTAEREGWAELYDPEKGELDAKNLSVSMGEYPRPLNALELYDPDKREYLPAPNPMSMCPRAISCFQWTNEVVMVYYHHLLYGRGKGRTLDCKPSLLSYNIAQDKWAIFAENIPPPLYGRDMGYRNLVYVGGDIIFIIDYSCVWFVYDLSSKEEVGEVCVAGPRGQNKQVVEAFYTGNKDIRSSSWGFCVFMRMAGNNYCDLAYAKVEVVQGMDGSYISTVLMKGVLKIGPFIDIYIFGEEDKKGKEKIEMLET</sequence>